<dbReference type="RefSeq" id="WP_374053507.1">
    <property type="nucleotide sequence ID" value="NZ_AP028978.1"/>
</dbReference>
<keyword evidence="2" id="KW-1185">Reference proteome</keyword>
<evidence type="ECO:0000313" key="2">
    <source>
        <dbReference type="Proteomes" id="UP001529514"/>
    </source>
</evidence>
<protein>
    <submittedName>
        <fullName evidence="1">Uncharacterized protein</fullName>
    </submittedName>
</protein>
<sequence length="79" mass="8906">MTDEELIEFIKWVIQFNMIKVGLPASNSCITQILDAGLSRRLKGGFLPYSDKGGVNFSKLWQVKSMSNTIETVIRVKDV</sequence>
<organism evidence="1 2">
    <name type="scientific">Xenorhabdus taiwanensis</name>
    <dbReference type="NCBI Taxonomy" id="3085177"/>
    <lineage>
        <taxon>Bacteria</taxon>
        <taxon>Pseudomonadati</taxon>
        <taxon>Pseudomonadota</taxon>
        <taxon>Gammaproteobacteria</taxon>
        <taxon>Enterobacterales</taxon>
        <taxon>Morganellaceae</taxon>
        <taxon>Xenorhabdus</taxon>
    </lineage>
</organism>
<dbReference type="Proteomes" id="UP001529514">
    <property type="component" value="Chromosome"/>
</dbReference>
<dbReference type="EMBL" id="AP028978">
    <property type="protein sequence ID" value="BET96789.1"/>
    <property type="molecule type" value="Genomic_DNA"/>
</dbReference>
<accession>A0ABM8JXR3</accession>
<evidence type="ECO:0000313" key="1">
    <source>
        <dbReference type="EMBL" id="BET96789.1"/>
    </source>
</evidence>
<proteinExistence type="predicted"/>
<reference evidence="1 2" key="1">
    <citation type="submission" date="2023-10" db="EMBL/GenBank/DDBJ databases">
        <title>Xenorhabdus taiwanensis sp. nov., a symbiotic bacterium associated with the entomopathogenic nematode Steinernema taiwanensis.</title>
        <authorList>
            <person name="Tseng C.T."/>
            <person name="Shu H.Y."/>
            <person name="Chen M.H."/>
            <person name="Fang Y.J."/>
            <person name="Wu T.L."/>
            <person name="Lin Y.C."/>
            <person name="Huang C.J."/>
        </authorList>
    </citation>
    <scope>NUCLEOTIDE SEQUENCE [LARGE SCALE GENOMIC DNA]</scope>
    <source>
        <strain evidence="1 2">TCT-1</strain>
    </source>
</reference>
<name>A0ABM8JXR3_9GAMM</name>
<gene>
    <name evidence="1" type="ORF">TCT1_17100</name>
</gene>